<evidence type="ECO:0000313" key="10">
    <source>
        <dbReference type="Proteomes" id="UP001058974"/>
    </source>
</evidence>
<sequence>MPPVSGRPLIMYLTVLEGSMGCVLGQHDDTSRKEHAIYYLSKKFTNCESRYSMLEKTCCSLAWAAKRLRQYMLTHTTLLISKTDPVKYIFKKPALTGRVARWKMALLGYDIQHVTQKAIRGSVLSDYLAHRPLEDYQFMRFEFPDKDIMLIRDCNILGPEEGPKPRSRWTLIFDGASNAHGNGIGVVITSLSGFHLPFTMMLCFKCTSSVLGIATSSLSDALETLESMFKVKWKNEAPSFHLNYLDEPAYCLEAEDEAEGYP</sequence>
<dbReference type="Proteomes" id="UP001058974">
    <property type="component" value="Chromosome 7"/>
</dbReference>
<evidence type="ECO:0000256" key="6">
    <source>
        <dbReference type="ARBA" id="ARBA00022918"/>
    </source>
</evidence>
<evidence type="ECO:0000256" key="4">
    <source>
        <dbReference type="ARBA" id="ARBA00022759"/>
    </source>
</evidence>
<dbReference type="GO" id="GO:0003964">
    <property type="term" value="F:RNA-directed DNA polymerase activity"/>
    <property type="evidence" value="ECO:0007669"/>
    <property type="project" value="UniProtKB-KW"/>
</dbReference>
<dbReference type="SUPFAM" id="SSF56672">
    <property type="entry name" value="DNA/RNA polymerases"/>
    <property type="match status" value="1"/>
</dbReference>
<evidence type="ECO:0000256" key="1">
    <source>
        <dbReference type="ARBA" id="ARBA00022679"/>
    </source>
</evidence>
<accession>A0A9D4VSU5</accession>
<keyword evidence="10" id="KW-1185">Reference proteome</keyword>
<dbReference type="GO" id="GO:0016787">
    <property type="term" value="F:hydrolase activity"/>
    <property type="evidence" value="ECO:0007669"/>
    <property type="project" value="UniProtKB-KW"/>
</dbReference>
<evidence type="ECO:0000256" key="5">
    <source>
        <dbReference type="ARBA" id="ARBA00022801"/>
    </source>
</evidence>
<comment type="caution">
    <text evidence="9">The sequence shown here is derived from an EMBL/GenBank/DDBJ whole genome shotgun (WGS) entry which is preliminary data.</text>
</comment>
<keyword evidence="4" id="KW-0255">Endonuclease</keyword>
<keyword evidence="7" id="KW-0732">Signal</keyword>
<reference evidence="9 10" key="1">
    <citation type="journal article" date="2022" name="Nat. Genet.">
        <title>Improved pea reference genome and pan-genome highlight genomic features and evolutionary characteristics.</title>
        <authorList>
            <person name="Yang T."/>
            <person name="Liu R."/>
            <person name="Luo Y."/>
            <person name="Hu S."/>
            <person name="Wang D."/>
            <person name="Wang C."/>
            <person name="Pandey M.K."/>
            <person name="Ge S."/>
            <person name="Xu Q."/>
            <person name="Li N."/>
            <person name="Li G."/>
            <person name="Huang Y."/>
            <person name="Saxena R.K."/>
            <person name="Ji Y."/>
            <person name="Li M."/>
            <person name="Yan X."/>
            <person name="He Y."/>
            <person name="Liu Y."/>
            <person name="Wang X."/>
            <person name="Xiang C."/>
            <person name="Varshney R.K."/>
            <person name="Ding H."/>
            <person name="Gao S."/>
            <person name="Zong X."/>
        </authorList>
    </citation>
    <scope>NUCLEOTIDE SEQUENCE [LARGE SCALE GENOMIC DNA]</scope>
    <source>
        <strain evidence="9 10">cv. Zhongwan 6</strain>
    </source>
</reference>
<keyword evidence="5" id="KW-0378">Hydrolase</keyword>
<dbReference type="PANTHER" id="PTHR48475:SF1">
    <property type="entry name" value="RNASE H TYPE-1 DOMAIN-CONTAINING PROTEIN"/>
    <property type="match status" value="1"/>
</dbReference>
<feature type="chain" id="PRO_5038735276" description="Reverse transcriptase RNase H-like domain-containing protein" evidence="7">
    <location>
        <begin position="26"/>
        <end position="262"/>
    </location>
</feature>
<dbReference type="Pfam" id="PF17917">
    <property type="entry name" value="RT_RNaseH"/>
    <property type="match status" value="1"/>
</dbReference>
<gene>
    <name evidence="9" type="ORF">KIW84_075085</name>
</gene>
<dbReference type="AlphaFoldDB" id="A0A9D4VSU5"/>
<feature type="domain" description="Reverse transcriptase RNase H-like" evidence="8">
    <location>
        <begin position="7"/>
        <end position="109"/>
    </location>
</feature>
<dbReference type="InterPro" id="IPR041373">
    <property type="entry name" value="RT_RNaseH"/>
</dbReference>
<evidence type="ECO:0000256" key="7">
    <source>
        <dbReference type="SAM" id="SignalP"/>
    </source>
</evidence>
<dbReference type="Gramene" id="Psat07G0508500-T1">
    <property type="protein sequence ID" value="KAI5389654.1"/>
    <property type="gene ID" value="KIW84_075085"/>
</dbReference>
<organism evidence="9 10">
    <name type="scientific">Pisum sativum</name>
    <name type="common">Garden pea</name>
    <name type="synonym">Lathyrus oleraceus</name>
    <dbReference type="NCBI Taxonomy" id="3888"/>
    <lineage>
        <taxon>Eukaryota</taxon>
        <taxon>Viridiplantae</taxon>
        <taxon>Streptophyta</taxon>
        <taxon>Embryophyta</taxon>
        <taxon>Tracheophyta</taxon>
        <taxon>Spermatophyta</taxon>
        <taxon>Magnoliopsida</taxon>
        <taxon>eudicotyledons</taxon>
        <taxon>Gunneridae</taxon>
        <taxon>Pentapetalae</taxon>
        <taxon>rosids</taxon>
        <taxon>fabids</taxon>
        <taxon>Fabales</taxon>
        <taxon>Fabaceae</taxon>
        <taxon>Papilionoideae</taxon>
        <taxon>50 kb inversion clade</taxon>
        <taxon>NPAAA clade</taxon>
        <taxon>Hologalegina</taxon>
        <taxon>IRL clade</taxon>
        <taxon>Fabeae</taxon>
        <taxon>Lathyrus</taxon>
    </lineage>
</organism>
<proteinExistence type="predicted"/>
<evidence type="ECO:0000256" key="2">
    <source>
        <dbReference type="ARBA" id="ARBA00022695"/>
    </source>
</evidence>
<dbReference type="PANTHER" id="PTHR48475">
    <property type="entry name" value="RIBONUCLEASE H"/>
    <property type="match status" value="1"/>
</dbReference>
<evidence type="ECO:0000313" key="9">
    <source>
        <dbReference type="EMBL" id="KAI5389654.1"/>
    </source>
</evidence>
<keyword evidence="2" id="KW-0548">Nucleotidyltransferase</keyword>
<dbReference type="EMBL" id="JAMSHJ010000007">
    <property type="protein sequence ID" value="KAI5389654.1"/>
    <property type="molecule type" value="Genomic_DNA"/>
</dbReference>
<evidence type="ECO:0000256" key="3">
    <source>
        <dbReference type="ARBA" id="ARBA00022722"/>
    </source>
</evidence>
<name>A0A9D4VSU5_PEA</name>
<dbReference type="InterPro" id="IPR043502">
    <property type="entry name" value="DNA/RNA_pol_sf"/>
</dbReference>
<keyword evidence="3" id="KW-0540">Nuclease</keyword>
<protein>
    <recommendedName>
        <fullName evidence="8">Reverse transcriptase RNase H-like domain-containing protein</fullName>
    </recommendedName>
</protein>
<evidence type="ECO:0000259" key="8">
    <source>
        <dbReference type="Pfam" id="PF17917"/>
    </source>
</evidence>
<keyword evidence="1" id="KW-0808">Transferase</keyword>
<keyword evidence="6" id="KW-0695">RNA-directed DNA polymerase</keyword>
<feature type="signal peptide" evidence="7">
    <location>
        <begin position="1"/>
        <end position="25"/>
    </location>
</feature>
<dbReference type="GO" id="GO:0004519">
    <property type="term" value="F:endonuclease activity"/>
    <property type="evidence" value="ECO:0007669"/>
    <property type="project" value="UniProtKB-KW"/>
</dbReference>